<name>A0A9N9AXL0_9GLOM</name>
<sequence length="224" mass="26013">MFVNVTDSRHINSIDFLSRFMDLLSSIQALQEKENNVKNFYNKKILTFILSLGYYFRSVTKTAPTIMSLTDLPYAIDAESSLTIEELSVLRRQFEKEVREDDVTTQTKFNYAWGLIKSRRKNEQQLGVRLLAEIFRESPERRRECLYYLALGHFKLGEYTHARDYNDQLLQREPNNLQAQNLKKLIEDKLNREGLVGAMIMSGVVGAIAIGGLYIASLFKDKRR</sequence>
<evidence type="ECO:0000256" key="6">
    <source>
        <dbReference type="ARBA" id="ARBA00022787"/>
    </source>
</evidence>
<dbReference type="GO" id="GO:0005778">
    <property type="term" value="C:peroxisomal membrane"/>
    <property type="evidence" value="ECO:0007669"/>
    <property type="project" value="TreeGrafter"/>
</dbReference>
<dbReference type="AlphaFoldDB" id="A0A9N9AXL0"/>
<evidence type="ECO:0000256" key="11">
    <source>
        <dbReference type="ARBA" id="ARBA00025016"/>
    </source>
</evidence>
<dbReference type="InterPro" id="IPR028058">
    <property type="entry name" value="Fis1_TPR_N"/>
</dbReference>
<keyword evidence="4 12" id="KW-0812">Transmembrane</keyword>
<comment type="subcellular location">
    <subcellularLocation>
        <location evidence="1">Mitochondrion outer membrane</location>
        <topology evidence="1">Single-pass membrane protein</topology>
    </subcellularLocation>
</comment>
<dbReference type="Pfam" id="PF14852">
    <property type="entry name" value="Fis1_TPR_N"/>
    <property type="match status" value="1"/>
</dbReference>
<proteinExistence type="inferred from homology"/>
<evidence type="ECO:0000256" key="4">
    <source>
        <dbReference type="ARBA" id="ARBA00022692"/>
    </source>
</evidence>
<comment type="similarity">
    <text evidence="2">Belongs to the FIS1 family.</text>
</comment>
<dbReference type="GO" id="GO:0016559">
    <property type="term" value="P:peroxisome fission"/>
    <property type="evidence" value="ECO:0007669"/>
    <property type="project" value="TreeGrafter"/>
</dbReference>
<feature type="transmembrane region" description="Helical" evidence="12">
    <location>
        <begin position="195"/>
        <end position="219"/>
    </location>
</feature>
<evidence type="ECO:0000313" key="14">
    <source>
        <dbReference type="Proteomes" id="UP000789405"/>
    </source>
</evidence>
<dbReference type="InterPro" id="IPR028061">
    <property type="entry name" value="Fis1_TPR_C"/>
</dbReference>
<dbReference type="Gene3D" id="1.25.40.10">
    <property type="entry name" value="Tetratricopeptide repeat domain"/>
    <property type="match status" value="1"/>
</dbReference>
<dbReference type="CDD" id="cd12212">
    <property type="entry name" value="Fis1"/>
    <property type="match status" value="1"/>
</dbReference>
<evidence type="ECO:0000256" key="1">
    <source>
        <dbReference type="ARBA" id="ARBA00004572"/>
    </source>
</evidence>
<keyword evidence="10 12" id="KW-0472">Membrane</keyword>
<keyword evidence="6" id="KW-1000">Mitochondrion outer membrane</keyword>
<keyword evidence="8 12" id="KW-1133">Transmembrane helix</keyword>
<dbReference type="GO" id="GO:0000266">
    <property type="term" value="P:mitochondrial fission"/>
    <property type="evidence" value="ECO:0007669"/>
    <property type="project" value="InterPro"/>
</dbReference>
<gene>
    <name evidence="13" type="ORF">DERYTH_LOCUS5148</name>
</gene>
<dbReference type="InterPro" id="IPR011990">
    <property type="entry name" value="TPR-like_helical_dom_sf"/>
</dbReference>
<evidence type="ECO:0000256" key="2">
    <source>
        <dbReference type="ARBA" id="ARBA00008937"/>
    </source>
</evidence>
<evidence type="ECO:0000256" key="9">
    <source>
        <dbReference type="ARBA" id="ARBA00023128"/>
    </source>
</evidence>
<evidence type="ECO:0000256" key="10">
    <source>
        <dbReference type="ARBA" id="ARBA00023136"/>
    </source>
</evidence>
<dbReference type="EMBL" id="CAJVPY010002098">
    <property type="protein sequence ID" value="CAG8548452.1"/>
    <property type="molecule type" value="Genomic_DNA"/>
</dbReference>
<dbReference type="SUPFAM" id="SSF48452">
    <property type="entry name" value="TPR-like"/>
    <property type="match status" value="1"/>
</dbReference>
<dbReference type="GO" id="GO:0005741">
    <property type="term" value="C:mitochondrial outer membrane"/>
    <property type="evidence" value="ECO:0007669"/>
    <property type="project" value="UniProtKB-SubCell"/>
</dbReference>
<dbReference type="PANTHER" id="PTHR13247:SF0">
    <property type="entry name" value="MITOCHONDRIAL FISSION 1 PROTEIN"/>
    <property type="match status" value="1"/>
</dbReference>
<keyword evidence="7" id="KW-0802">TPR repeat</keyword>
<evidence type="ECO:0000256" key="12">
    <source>
        <dbReference type="SAM" id="Phobius"/>
    </source>
</evidence>
<evidence type="ECO:0000256" key="8">
    <source>
        <dbReference type="ARBA" id="ARBA00022989"/>
    </source>
</evidence>
<evidence type="ECO:0000256" key="7">
    <source>
        <dbReference type="ARBA" id="ARBA00022803"/>
    </source>
</evidence>
<organism evidence="13 14">
    <name type="scientific">Dentiscutata erythropus</name>
    <dbReference type="NCBI Taxonomy" id="1348616"/>
    <lineage>
        <taxon>Eukaryota</taxon>
        <taxon>Fungi</taxon>
        <taxon>Fungi incertae sedis</taxon>
        <taxon>Mucoromycota</taxon>
        <taxon>Glomeromycotina</taxon>
        <taxon>Glomeromycetes</taxon>
        <taxon>Diversisporales</taxon>
        <taxon>Gigasporaceae</taxon>
        <taxon>Dentiscutata</taxon>
    </lineage>
</organism>
<dbReference type="Proteomes" id="UP000789405">
    <property type="component" value="Unassembled WGS sequence"/>
</dbReference>
<evidence type="ECO:0000313" key="13">
    <source>
        <dbReference type="EMBL" id="CAG8548452.1"/>
    </source>
</evidence>
<evidence type="ECO:0000256" key="3">
    <source>
        <dbReference type="ARBA" id="ARBA00014314"/>
    </source>
</evidence>
<dbReference type="FunFam" id="1.25.40.10:FF:000179">
    <property type="entry name" value="Mitochondrial fission 1 protein"/>
    <property type="match status" value="1"/>
</dbReference>
<dbReference type="OrthoDB" id="421154at2759"/>
<dbReference type="InterPro" id="IPR016543">
    <property type="entry name" value="Fis1"/>
</dbReference>
<dbReference type="InterPro" id="IPR033745">
    <property type="entry name" value="Fis1_cytosol"/>
</dbReference>
<dbReference type="Pfam" id="PF14853">
    <property type="entry name" value="Fis1_TPR_C"/>
    <property type="match status" value="1"/>
</dbReference>
<evidence type="ECO:0000256" key="5">
    <source>
        <dbReference type="ARBA" id="ARBA00022737"/>
    </source>
</evidence>
<comment type="caution">
    <text evidence="13">The sequence shown here is derived from an EMBL/GenBank/DDBJ whole genome shotgun (WGS) entry which is preliminary data.</text>
</comment>
<accession>A0A9N9AXL0</accession>
<dbReference type="PANTHER" id="PTHR13247">
    <property type="entry name" value="TETRATRICOPEPTIDE REPEAT PROTEIN 11 TPR REPEAT PROTEIN 11"/>
    <property type="match status" value="1"/>
</dbReference>
<dbReference type="GO" id="GO:0000422">
    <property type="term" value="P:autophagy of mitochondrion"/>
    <property type="evidence" value="ECO:0007669"/>
    <property type="project" value="TreeGrafter"/>
</dbReference>
<reference evidence="13" key="1">
    <citation type="submission" date="2021-06" db="EMBL/GenBank/DDBJ databases">
        <authorList>
            <person name="Kallberg Y."/>
            <person name="Tangrot J."/>
            <person name="Rosling A."/>
        </authorList>
    </citation>
    <scope>NUCLEOTIDE SEQUENCE</scope>
    <source>
        <strain evidence="13">MA453B</strain>
    </source>
</reference>
<keyword evidence="14" id="KW-1185">Reference proteome</keyword>
<keyword evidence="5" id="KW-0677">Repeat</keyword>
<protein>
    <recommendedName>
        <fullName evidence="3">Mitochondrial fission 1 protein</fullName>
    </recommendedName>
</protein>
<comment type="function">
    <text evidence="11">Has a role in mitochondrial fission. Has a role in outer membrane fission but not matrix separation.</text>
</comment>
<keyword evidence="9" id="KW-0496">Mitochondrion</keyword>